<sequence>MSLEIKKAAVLGAGVMGAGIAAHLTNAGIECYLLDIIPFELTEDDKKKGLTEKSPAWRNRFAANGLAGVTKSKPASFYSKANASMITIGNFEDDLKLLADCDWVCEVVVENLKIKQELFAKVEKIVKPTCIVSTNTSGLPIKDISAKFSANLKKHFLGTHFFNPPRYMKLMEIIPGADTDKAVVDYMAKFSEEVLGKGVVICKDVPNFVGNRVGVYDLCNAGRIMIEKGMSIEEVDAIVGKAVGRPGTAIFGTIDLVGLDIGTHVAQNLYDAVPDDECRDTFAPTEFAKKMIANKWLGNKTKGGYYKKVKDENGKNVKYAINWKTMEYAVAQKPKFASISEAKKWADSGVAVSMKIAFNGDDAAGDYLREYLCNNFIYATNRIPEICDTIVEIDNAMKWGYNQQLGPFESWDAIGVQEVVEVMKKLGKKVPAKIEEMLKKKCTSFYKVDSKGVKSYYDFKKKGYVKMEANPKIIILPELKERKKVVKENPAATLVDIGDGVACLEFHTKMNSVNGDMIQMISDSCDIVNKDFLGMVVANHDQRMFSAGADIFAVICAISEKQWDNLEKMVAGLQNANMKMKYLPKPVVTAPAGMALGGGCEIAMHGDYCLANGETYIGLVEVGVGVIPAGGGCKEMAVRMTEGIPAGVVESGLNMQYHYGKIFENIATAKVATSAQEAQEFGFIRKGSIINMSRDMQIYEAKQIVLGMSKFYKPPKPALIPVMGENLRGVAGAIIMNMKAGKYASEYDAHIAMKIAHVLGGGVCHEGTFVTEQEILDLEREAFMSLCGEQKTQDRISAMLSTGKPLRN</sequence>
<evidence type="ECO:0000313" key="6">
    <source>
        <dbReference type="EMBL" id="KUG21881.1"/>
    </source>
</evidence>
<dbReference type="GO" id="GO:0003857">
    <property type="term" value="F:(3S)-3-hydroxyacyl-CoA dehydrogenase (NAD+) activity"/>
    <property type="evidence" value="ECO:0007669"/>
    <property type="project" value="UniProtKB-EC"/>
</dbReference>
<accession>A0A0W8FM16</accession>
<dbReference type="Gene3D" id="3.90.226.10">
    <property type="entry name" value="2-enoyl-CoA Hydratase, Chain A, domain 1"/>
    <property type="match status" value="1"/>
</dbReference>
<protein>
    <submittedName>
        <fullName evidence="6">Enoyl-coa hydratase / 3-hydroxyacyl-coa dehydrogenase</fullName>
        <ecNumber evidence="6">1.1.1.35</ecNumber>
        <ecNumber evidence="6">4.2.1.17</ecNumber>
    </submittedName>
</protein>
<dbReference type="SUPFAM" id="SSF48179">
    <property type="entry name" value="6-phosphogluconate dehydrogenase C-terminal domain-like"/>
    <property type="match status" value="2"/>
</dbReference>
<name>A0A0W8FM16_9ZZZZ</name>
<keyword evidence="1 6" id="KW-0560">Oxidoreductase</keyword>
<dbReference type="InterPro" id="IPR008927">
    <property type="entry name" value="6-PGluconate_DH-like_C_sf"/>
</dbReference>
<organism evidence="6">
    <name type="scientific">hydrocarbon metagenome</name>
    <dbReference type="NCBI Taxonomy" id="938273"/>
    <lineage>
        <taxon>unclassified sequences</taxon>
        <taxon>metagenomes</taxon>
        <taxon>ecological metagenomes</taxon>
    </lineage>
</organism>
<dbReference type="InterPro" id="IPR006176">
    <property type="entry name" value="3-OHacyl-CoA_DH_NAD-bd"/>
</dbReference>
<dbReference type="Pfam" id="PF16113">
    <property type="entry name" value="ECH_2"/>
    <property type="match status" value="1"/>
</dbReference>
<dbReference type="CDD" id="cd06558">
    <property type="entry name" value="crotonase-like"/>
    <property type="match status" value="1"/>
</dbReference>
<dbReference type="InterPro" id="IPR045004">
    <property type="entry name" value="ECH_dom"/>
</dbReference>
<dbReference type="EC" id="4.2.1.17" evidence="6"/>
<reference evidence="6" key="1">
    <citation type="journal article" date="2015" name="Proc. Natl. Acad. Sci. U.S.A.">
        <title>Networks of energetic and metabolic interactions define dynamics in microbial communities.</title>
        <authorList>
            <person name="Embree M."/>
            <person name="Liu J.K."/>
            <person name="Al-Bassam M.M."/>
            <person name="Zengler K."/>
        </authorList>
    </citation>
    <scope>NUCLEOTIDE SEQUENCE</scope>
</reference>
<dbReference type="EMBL" id="LNQE01001013">
    <property type="protein sequence ID" value="KUG21881.1"/>
    <property type="molecule type" value="Genomic_DNA"/>
</dbReference>
<dbReference type="Pfam" id="PF02737">
    <property type="entry name" value="3HCDH_N"/>
    <property type="match status" value="1"/>
</dbReference>
<comment type="caution">
    <text evidence="6">The sequence shown here is derived from an EMBL/GenBank/DDBJ whole genome shotgun (WGS) entry which is preliminary data.</text>
</comment>
<dbReference type="PANTHER" id="PTHR48075:SF7">
    <property type="entry name" value="3-HYDROXYACYL-COA DEHYDROGENASE-RELATED"/>
    <property type="match status" value="1"/>
</dbReference>
<dbReference type="InterPro" id="IPR006108">
    <property type="entry name" value="3HC_DH_C"/>
</dbReference>
<gene>
    <name evidence="6" type="ORF">ASZ90_008349</name>
</gene>
<dbReference type="EC" id="1.1.1.35" evidence="6"/>
<evidence type="ECO:0000256" key="2">
    <source>
        <dbReference type="ARBA" id="ARBA00023027"/>
    </source>
</evidence>
<dbReference type="SUPFAM" id="SSF52096">
    <property type="entry name" value="ClpP/crotonase"/>
    <property type="match status" value="1"/>
</dbReference>
<dbReference type="PANTHER" id="PTHR48075">
    <property type="entry name" value="3-HYDROXYACYL-COA DEHYDROGENASE FAMILY PROTEIN"/>
    <property type="match status" value="1"/>
</dbReference>
<feature type="domain" description="3-hydroxyacyl-CoA dehydrogenase C-terminal" evidence="3">
    <location>
        <begin position="208"/>
        <end position="307"/>
    </location>
</feature>
<dbReference type="Pfam" id="PF00725">
    <property type="entry name" value="3HCDH"/>
    <property type="match status" value="1"/>
</dbReference>
<dbReference type="AlphaFoldDB" id="A0A0W8FM16"/>
<dbReference type="GO" id="GO:0006631">
    <property type="term" value="P:fatty acid metabolic process"/>
    <property type="evidence" value="ECO:0007669"/>
    <property type="project" value="InterPro"/>
</dbReference>
<keyword evidence="6" id="KW-0456">Lyase</keyword>
<evidence type="ECO:0000259" key="5">
    <source>
        <dbReference type="Pfam" id="PF16113"/>
    </source>
</evidence>
<dbReference type="SUPFAM" id="SSF51735">
    <property type="entry name" value="NAD(P)-binding Rossmann-fold domains"/>
    <property type="match status" value="1"/>
</dbReference>
<feature type="domain" description="Enoyl-CoA hydratase/isomerase" evidence="5">
    <location>
        <begin position="501"/>
        <end position="633"/>
    </location>
</feature>
<dbReference type="GO" id="GO:0070403">
    <property type="term" value="F:NAD+ binding"/>
    <property type="evidence" value="ECO:0007669"/>
    <property type="project" value="InterPro"/>
</dbReference>
<evidence type="ECO:0000259" key="3">
    <source>
        <dbReference type="Pfam" id="PF00725"/>
    </source>
</evidence>
<evidence type="ECO:0000259" key="4">
    <source>
        <dbReference type="Pfam" id="PF02737"/>
    </source>
</evidence>
<dbReference type="InterPro" id="IPR036291">
    <property type="entry name" value="NAD(P)-bd_dom_sf"/>
</dbReference>
<proteinExistence type="predicted"/>
<keyword evidence="2" id="KW-0520">NAD</keyword>
<dbReference type="GO" id="GO:0004300">
    <property type="term" value="F:enoyl-CoA hydratase activity"/>
    <property type="evidence" value="ECO:0007669"/>
    <property type="project" value="UniProtKB-EC"/>
</dbReference>
<dbReference type="Gene3D" id="1.10.1040.50">
    <property type="match status" value="1"/>
</dbReference>
<dbReference type="InterPro" id="IPR029045">
    <property type="entry name" value="ClpP/crotonase-like_dom_sf"/>
</dbReference>
<feature type="domain" description="3-hydroxyacyl-CoA dehydrogenase NAD binding" evidence="4">
    <location>
        <begin position="7"/>
        <end position="205"/>
    </location>
</feature>
<dbReference type="Gene3D" id="3.40.50.720">
    <property type="entry name" value="NAD(P)-binding Rossmann-like Domain"/>
    <property type="match status" value="1"/>
</dbReference>
<evidence type="ECO:0000256" key="1">
    <source>
        <dbReference type="ARBA" id="ARBA00023002"/>
    </source>
</evidence>